<dbReference type="EMBL" id="CP027306">
    <property type="protein sequence ID" value="AXE77787.1"/>
    <property type="molecule type" value="Genomic_DNA"/>
</dbReference>
<dbReference type="RefSeq" id="WP_114244397.1">
    <property type="nucleotide sequence ID" value="NZ_CP027306.1"/>
</dbReference>
<sequence length="70" mass="7646">MPFAVDDLHVDLACGPGPDGHWHGWITVRVRASVLIPLGLHPDQPTSRPGFPPAPAWWHAAAERAARKTH</sequence>
<gene>
    <name evidence="1" type="ORF">C5746_13500</name>
</gene>
<dbReference type="GeneID" id="95519488"/>
<dbReference type="Proteomes" id="UP000252698">
    <property type="component" value="Chromosome"/>
</dbReference>
<dbReference type="KEGG" id="sata:C5746_13500"/>
<evidence type="ECO:0000313" key="2">
    <source>
        <dbReference type="Proteomes" id="UP000252698"/>
    </source>
</evidence>
<proteinExistence type="predicted"/>
<accession>A0A2Z5JBT6</accession>
<protein>
    <submittedName>
        <fullName evidence="1">Uncharacterized protein</fullName>
    </submittedName>
</protein>
<name>A0A2Z5JBT6_STRAR</name>
<dbReference type="AlphaFoldDB" id="A0A2Z5JBT6"/>
<evidence type="ECO:0000313" key="1">
    <source>
        <dbReference type="EMBL" id="AXE77787.1"/>
    </source>
</evidence>
<reference evidence="1 2" key="1">
    <citation type="journal article" date="2018" name="Front. Microbiol.">
        <title>Genome Sequencing of Streptomyces atratus SCSIOZH16 and Activation Production of Nocardamine via Metabolic Engineering.</title>
        <authorList>
            <person name="Li Y."/>
            <person name="Zhang C."/>
            <person name="Liu C."/>
            <person name="Ju J."/>
            <person name="Ma J."/>
        </authorList>
    </citation>
    <scope>NUCLEOTIDE SEQUENCE [LARGE SCALE GENOMIC DNA]</scope>
    <source>
        <strain evidence="1 2">SCSIO_ZH16</strain>
    </source>
</reference>
<organism evidence="1 2">
    <name type="scientific">Streptomyces atratus</name>
    <dbReference type="NCBI Taxonomy" id="1893"/>
    <lineage>
        <taxon>Bacteria</taxon>
        <taxon>Bacillati</taxon>
        <taxon>Actinomycetota</taxon>
        <taxon>Actinomycetes</taxon>
        <taxon>Kitasatosporales</taxon>
        <taxon>Streptomycetaceae</taxon>
        <taxon>Streptomyces</taxon>
    </lineage>
</organism>